<sequence length="227" mass="25515">MIETTYVRIERAAAVLETDEDTLLIAATEGRIRLYALVNRDCYAELTKVHSGDYLEVANQPWEMTVHEERFRMFQFVPIFPISAGHLLKFGRADLTGHPLSDEDEHGMIWVTWNGGPFEHEQPIVVLRSDLFLLREAAEALRREKMPAAGTVRTPDAQLPRGAETRKRDTLLCILAAMADQAGIDPSERGAAARVAEWTEHIGAPVSEDTVRNVLKSIPEATQRRTK</sequence>
<comment type="caution">
    <text evidence="1">The sequence shown here is derived from an EMBL/GenBank/DDBJ whole genome shotgun (WGS) entry which is preliminary data.</text>
</comment>
<gene>
    <name evidence="1" type="ORF">GPA27_21280</name>
</gene>
<reference evidence="1 2" key="1">
    <citation type="submission" date="2019-12" db="EMBL/GenBank/DDBJ databases">
        <title>Comparative genomics gives insights into the taxonomy of the Azoarcus-Aromatoleum group and reveals separate origins of nif in the plant-associated Azoarcus and non-plant-associated Aromatoleum sub-groups.</title>
        <authorList>
            <person name="Lafos M."/>
            <person name="Maluk M."/>
            <person name="Batista M."/>
            <person name="Junghare M."/>
            <person name="Carmona M."/>
            <person name="Faoro H."/>
            <person name="Cruz L.M."/>
            <person name="Battistoni F."/>
            <person name="De Souza E."/>
            <person name="Pedrosa F."/>
            <person name="Chen W.-M."/>
            <person name="Poole P.S."/>
            <person name="Dixon R.A."/>
            <person name="James E.K."/>
        </authorList>
    </citation>
    <scope>NUCLEOTIDE SEQUENCE [LARGE SCALE GENOMIC DNA]</scope>
    <source>
        <strain evidence="1 2">T</strain>
    </source>
</reference>
<proteinExistence type="predicted"/>
<keyword evidence="2" id="KW-1185">Reference proteome</keyword>
<accession>A0ABX1NL72</accession>
<organism evidence="1 2">
    <name type="scientific">Aromatoleum toluolicum</name>
    <dbReference type="NCBI Taxonomy" id="90060"/>
    <lineage>
        <taxon>Bacteria</taxon>
        <taxon>Pseudomonadati</taxon>
        <taxon>Pseudomonadota</taxon>
        <taxon>Betaproteobacteria</taxon>
        <taxon>Rhodocyclales</taxon>
        <taxon>Rhodocyclaceae</taxon>
        <taxon>Aromatoleum</taxon>
    </lineage>
</organism>
<name>A0ABX1NL72_9RHOO</name>
<protein>
    <submittedName>
        <fullName evidence="1">Uncharacterized protein</fullName>
    </submittedName>
</protein>
<evidence type="ECO:0000313" key="1">
    <source>
        <dbReference type="EMBL" id="NMF99910.1"/>
    </source>
</evidence>
<dbReference type="RefSeq" id="WP_169142449.1">
    <property type="nucleotide sequence ID" value="NZ_WTVS01000057.1"/>
</dbReference>
<dbReference type="Proteomes" id="UP000634522">
    <property type="component" value="Unassembled WGS sequence"/>
</dbReference>
<evidence type="ECO:0000313" key="2">
    <source>
        <dbReference type="Proteomes" id="UP000634522"/>
    </source>
</evidence>
<dbReference type="EMBL" id="WTVS01000057">
    <property type="protein sequence ID" value="NMF99910.1"/>
    <property type="molecule type" value="Genomic_DNA"/>
</dbReference>